<evidence type="ECO:0008006" key="3">
    <source>
        <dbReference type="Google" id="ProtNLM"/>
    </source>
</evidence>
<keyword evidence="1" id="KW-0472">Membrane</keyword>
<reference evidence="2" key="1">
    <citation type="journal article" date="2018" name="Nat. Plants">
        <title>Whole-genome landscape of Medicago truncatula symbiotic genes.</title>
        <authorList>
            <person name="Pecrix Y."/>
            <person name="Gamas P."/>
            <person name="Carrere S."/>
        </authorList>
    </citation>
    <scope>NUCLEOTIDE SEQUENCE</scope>
    <source>
        <tissue evidence="2">Leaves</tissue>
    </source>
</reference>
<dbReference type="Proteomes" id="UP000265566">
    <property type="component" value="Chromosome 5"/>
</dbReference>
<comment type="caution">
    <text evidence="2">The sequence shown here is derived from an EMBL/GenBank/DDBJ whole genome shotgun (WGS) entry which is preliminary data.</text>
</comment>
<accession>A0A396HTK1</accession>
<organism evidence="2">
    <name type="scientific">Medicago truncatula</name>
    <name type="common">Barrel medic</name>
    <name type="synonym">Medicago tribuloides</name>
    <dbReference type="NCBI Taxonomy" id="3880"/>
    <lineage>
        <taxon>Eukaryota</taxon>
        <taxon>Viridiplantae</taxon>
        <taxon>Streptophyta</taxon>
        <taxon>Embryophyta</taxon>
        <taxon>Tracheophyta</taxon>
        <taxon>Spermatophyta</taxon>
        <taxon>Magnoliopsida</taxon>
        <taxon>eudicotyledons</taxon>
        <taxon>Gunneridae</taxon>
        <taxon>Pentapetalae</taxon>
        <taxon>rosids</taxon>
        <taxon>fabids</taxon>
        <taxon>Fabales</taxon>
        <taxon>Fabaceae</taxon>
        <taxon>Papilionoideae</taxon>
        <taxon>50 kb inversion clade</taxon>
        <taxon>NPAAA clade</taxon>
        <taxon>Hologalegina</taxon>
        <taxon>IRL clade</taxon>
        <taxon>Trifolieae</taxon>
        <taxon>Medicago</taxon>
    </lineage>
</organism>
<dbReference type="Gramene" id="rna30426">
    <property type="protein sequence ID" value="RHN55274.1"/>
    <property type="gene ID" value="gene30426"/>
</dbReference>
<evidence type="ECO:0000256" key="1">
    <source>
        <dbReference type="SAM" id="Phobius"/>
    </source>
</evidence>
<feature type="transmembrane region" description="Helical" evidence="1">
    <location>
        <begin position="58"/>
        <end position="77"/>
    </location>
</feature>
<name>A0A396HTK1_MEDTR</name>
<keyword evidence="1" id="KW-0812">Transmembrane</keyword>
<gene>
    <name evidence="2" type="ORF">MtrunA17_Chr5g0415921</name>
</gene>
<dbReference type="AlphaFoldDB" id="A0A396HTK1"/>
<keyword evidence="1" id="KW-1133">Transmembrane helix</keyword>
<sequence>MDNEMNNTDLRNPYEGENERNRGLRIVNEISKCMRGGRWMFLVLPCFLLPNESNEHKWVLLASFSSYLSYFIIFSIINL</sequence>
<evidence type="ECO:0000313" key="2">
    <source>
        <dbReference type="EMBL" id="RHN55274.1"/>
    </source>
</evidence>
<dbReference type="EMBL" id="PSQE01000005">
    <property type="protein sequence ID" value="RHN55274.1"/>
    <property type="molecule type" value="Genomic_DNA"/>
</dbReference>
<proteinExistence type="predicted"/>
<protein>
    <recommendedName>
        <fullName evidence="3">Transmembrane protein</fullName>
    </recommendedName>
</protein>